<dbReference type="Gene3D" id="1.10.150.20">
    <property type="entry name" value="5' to 3' exonuclease, C-terminal subdomain"/>
    <property type="match status" value="1"/>
</dbReference>
<keyword evidence="6" id="KW-1185">Reference proteome</keyword>
<protein>
    <recommendedName>
        <fullName evidence="4">5'-3' exonuclease domain-containing protein</fullName>
    </recommendedName>
</protein>
<dbReference type="Pfam" id="PF01367">
    <property type="entry name" value="5_3_exonuc"/>
    <property type="match status" value="1"/>
</dbReference>
<dbReference type="EMBL" id="MPRL01000001">
    <property type="protein sequence ID" value="OOZ42274.1"/>
    <property type="molecule type" value="Genomic_DNA"/>
</dbReference>
<dbReference type="Pfam" id="PF02739">
    <property type="entry name" value="5_3_exonuc_N"/>
    <property type="match status" value="1"/>
</dbReference>
<dbReference type="GO" id="GO:0017108">
    <property type="term" value="F:5'-flap endonuclease activity"/>
    <property type="evidence" value="ECO:0007669"/>
    <property type="project" value="InterPro"/>
</dbReference>
<organism evidence="5 6">
    <name type="scientific">Solemya pervernicosa gill symbiont</name>
    <dbReference type="NCBI Taxonomy" id="642797"/>
    <lineage>
        <taxon>Bacteria</taxon>
        <taxon>Pseudomonadati</taxon>
        <taxon>Pseudomonadota</taxon>
        <taxon>Gammaproteobacteria</taxon>
        <taxon>sulfur-oxidizing symbionts</taxon>
    </lineage>
</organism>
<keyword evidence="1" id="KW-0540">Nuclease</keyword>
<feature type="domain" description="5'-3' exonuclease" evidence="4">
    <location>
        <begin position="6"/>
        <end position="270"/>
    </location>
</feature>
<dbReference type="AlphaFoldDB" id="A0A1T2LB48"/>
<dbReference type="InterPro" id="IPR038969">
    <property type="entry name" value="FEN"/>
</dbReference>
<dbReference type="PANTHER" id="PTHR42646">
    <property type="entry name" value="FLAP ENDONUCLEASE XNI"/>
    <property type="match status" value="1"/>
</dbReference>
<dbReference type="InterPro" id="IPR008918">
    <property type="entry name" value="HhH2"/>
</dbReference>
<dbReference type="InterPro" id="IPR020045">
    <property type="entry name" value="DNA_polI_H3TH"/>
</dbReference>
<keyword evidence="2" id="KW-0378">Hydrolase</keyword>
<reference evidence="5 6" key="1">
    <citation type="submission" date="2016-11" db="EMBL/GenBank/DDBJ databases">
        <title>Mixed transmission modes and dynamic genome evolution in an obligate animal-bacterial symbiosis.</title>
        <authorList>
            <person name="Russell S.L."/>
            <person name="Corbett-Detig R.B."/>
            <person name="Cavanaugh C.M."/>
        </authorList>
    </citation>
    <scope>NUCLEOTIDE SEQUENCE [LARGE SCALE GENOMIC DNA]</scope>
    <source>
        <strain evidence="5">Sveles-Q1</strain>
    </source>
</reference>
<accession>A0A1T2LB48</accession>
<dbReference type="Proteomes" id="UP000191110">
    <property type="component" value="Unassembled WGS sequence"/>
</dbReference>
<evidence type="ECO:0000256" key="3">
    <source>
        <dbReference type="ARBA" id="ARBA00023125"/>
    </source>
</evidence>
<proteinExistence type="predicted"/>
<dbReference type="GO" id="GO:0008409">
    <property type="term" value="F:5'-3' exonuclease activity"/>
    <property type="evidence" value="ECO:0007669"/>
    <property type="project" value="InterPro"/>
</dbReference>
<dbReference type="InterPro" id="IPR036279">
    <property type="entry name" value="5-3_exonuclease_C_sf"/>
</dbReference>
<evidence type="ECO:0000259" key="4">
    <source>
        <dbReference type="SMART" id="SM00475"/>
    </source>
</evidence>
<dbReference type="InterPro" id="IPR020046">
    <property type="entry name" value="5-3_exonucl_a-hlix_arch_N"/>
</dbReference>
<sequence>MAKSQDKWLFLVDASVYIFRAWHAYPDDLFDEQGHSANAVHGFATFLCQLLERARPRHIGVAFDESLLTSFRNQIYPAYKANREPPPPELERQMKACRKLAELMGMTTYASDIYEADDLIGTLAIKMRPHGFRTAIVSRDKDLSQLLAERDVMWDFANDKKIRHSEVKAQYGAEAHQIIDLLALAGDAVDNIPGVPGVGRKTAEALLERLGSLDEIYERLDEVEFFSIRGAKRVKQLLQEHREMALISRQLTAIATDAPIEGAPENLERKELDQEALETFCEFHNFDRYLGERCLASRHL</sequence>
<dbReference type="PANTHER" id="PTHR42646:SF2">
    <property type="entry name" value="5'-3' EXONUCLEASE FAMILY PROTEIN"/>
    <property type="match status" value="1"/>
</dbReference>
<gene>
    <name evidence="5" type="ORF">BOW53_00055</name>
</gene>
<evidence type="ECO:0000313" key="5">
    <source>
        <dbReference type="EMBL" id="OOZ42274.1"/>
    </source>
</evidence>
<comment type="caution">
    <text evidence="5">The sequence shown here is derived from an EMBL/GenBank/DDBJ whole genome shotgun (WGS) entry which is preliminary data.</text>
</comment>
<dbReference type="SUPFAM" id="SSF47807">
    <property type="entry name" value="5' to 3' exonuclease, C-terminal subdomain"/>
    <property type="match status" value="1"/>
</dbReference>
<dbReference type="FunFam" id="1.10.150.20:FF:000003">
    <property type="entry name" value="DNA polymerase I"/>
    <property type="match status" value="1"/>
</dbReference>
<dbReference type="CDD" id="cd09859">
    <property type="entry name" value="PIN_53EXO"/>
    <property type="match status" value="1"/>
</dbReference>
<name>A0A1T2LB48_9GAMM</name>
<evidence type="ECO:0000256" key="2">
    <source>
        <dbReference type="ARBA" id="ARBA00022801"/>
    </source>
</evidence>
<dbReference type="SMART" id="SM00279">
    <property type="entry name" value="HhH2"/>
    <property type="match status" value="1"/>
</dbReference>
<dbReference type="SUPFAM" id="SSF88723">
    <property type="entry name" value="PIN domain-like"/>
    <property type="match status" value="1"/>
</dbReference>
<dbReference type="Gene3D" id="3.40.50.1010">
    <property type="entry name" value="5'-nuclease"/>
    <property type="match status" value="1"/>
</dbReference>
<dbReference type="SMART" id="SM00475">
    <property type="entry name" value="53EXOc"/>
    <property type="match status" value="1"/>
</dbReference>
<dbReference type="OrthoDB" id="9806424at2"/>
<evidence type="ECO:0000256" key="1">
    <source>
        <dbReference type="ARBA" id="ARBA00022722"/>
    </source>
</evidence>
<dbReference type="InterPro" id="IPR002421">
    <property type="entry name" value="5-3_exonuclease"/>
</dbReference>
<keyword evidence="3" id="KW-0238">DNA-binding</keyword>
<dbReference type="CDD" id="cd09898">
    <property type="entry name" value="H3TH_53EXO"/>
    <property type="match status" value="1"/>
</dbReference>
<dbReference type="GO" id="GO:0003677">
    <property type="term" value="F:DNA binding"/>
    <property type="evidence" value="ECO:0007669"/>
    <property type="project" value="UniProtKB-KW"/>
</dbReference>
<evidence type="ECO:0000313" key="6">
    <source>
        <dbReference type="Proteomes" id="UP000191110"/>
    </source>
</evidence>
<dbReference type="RefSeq" id="WP_078482032.1">
    <property type="nucleotide sequence ID" value="NZ_MPRL01000001.1"/>
</dbReference>
<dbReference type="InterPro" id="IPR029060">
    <property type="entry name" value="PIN-like_dom_sf"/>
</dbReference>
<dbReference type="GO" id="GO:0033567">
    <property type="term" value="P:DNA replication, Okazaki fragment processing"/>
    <property type="evidence" value="ECO:0007669"/>
    <property type="project" value="InterPro"/>
</dbReference>